<evidence type="ECO:0000256" key="8">
    <source>
        <dbReference type="ARBA" id="ARBA00023239"/>
    </source>
</evidence>
<organism evidence="12 13">
    <name type="scientific">Sneathiella chungangensis</name>
    <dbReference type="NCBI Taxonomy" id="1418234"/>
    <lineage>
        <taxon>Bacteria</taxon>
        <taxon>Pseudomonadati</taxon>
        <taxon>Pseudomonadota</taxon>
        <taxon>Alphaproteobacteria</taxon>
        <taxon>Sneathiellales</taxon>
        <taxon>Sneathiellaceae</taxon>
        <taxon>Sneathiella</taxon>
    </lineage>
</organism>
<feature type="domain" description="Alpha-carbonic anhydrase" evidence="11">
    <location>
        <begin position="27"/>
        <end position="250"/>
    </location>
</feature>
<feature type="chain" id="PRO_5033096926" description="Carbonic anhydrase" evidence="10">
    <location>
        <begin position="24"/>
        <end position="250"/>
    </location>
</feature>
<dbReference type="RefSeq" id="WP_161339967.1">
    <property type="nucleotide sequence ID" value="NZ_JBHSDG010000003.1"/>
</dbReference>
<dbReference type="Pfam" id="PF00194">
    <property type="entry name" value="Carb_anhydrase"/>
    <property type="match status" value="1"/>
</dbReference>
<dbReference type="OrthoDB" id="5327615at2"/>
<proteinExistence type="inferred from homology"/>
<dbReference type="PANTHER" id="PTHR18952:SF265">
    <property type="entry name" value="CARBONIC ANHYDRASE"/>
    <property type="match status" value="1"/>
</dbReference>
<dbReference type="Gene3D" id="3.10.200.10">
    <property type="entry name" value="Alpha carbonic anhydrase"/>
    <property type="match status" value="1"/>
</dbReference>
<dbReference type="EC" id="4.2.1.1" evidence="4 10"/>
<dbReference type="AlphaFoldDB" id="A0A845MIS1"/>
<dbReference type="PROSITE" id="PS00162">
    <property type="entry name" value="ALPHA_CA_1"/>
    <property type="match status" value="1"/>
</dbReference>
<evidence type="ECO:0000256" key="3">
    <source>
        <dbReference type="ARBA" id="ARBA00010718"/>
    </source>
</evidence>
<gene>
    <name evidence="12" type="ORF">GQF03_14280</name>
</gene>
<name>A0A845MIS1_9PROT</name>
<evidence type="ECO:0000256" key="5">
    <source>
        <dbReference type="ARBA" id="ARBA00014628"/>
    </source>
</evidence>
<dbReference type="PANTHER" id="PTHR18952">
    <property type="entry name" value="CARBONIC ANHYDRASE"/>
    <property type="match status" value="1"/>
</dbReference>
<comment type="cofactor">
    <cofactor evidence="1 10">
        <name>Zn(2+)</name>
        <dbReference type="ChEBI" id="CHEBI:29105"/>
    </cofactor>
</comment>
<evidence type="ECO:0000313" key="12">
    <source>
        <dbReference type="EMBL" id="MZR23502.1"/>
    </source>
</evidence>
<dbReference type="PROSITE" id="PS51144">
    <property type="entry name" value="ALPHA_CA_2"/>
    <property type="match status" value="1"/>
</dbReference>
<evidence type="ECO:0000256" key="9">
    <source>
        <dbReference type="ARBA" id="ARBA00048348"/>
    </source>
</evidence>
<dbReference type="InterPro" id="IPR018338">
    <property type="entry name" value="Carbonic_anhydrase_a-class_CS"/>
</dbReference>
<evidence type="ECO:0000256" key="7">
    <source>
        <dbReference type="ARBA" id="ARBA00022833"/>
    </source>
</evidence>
<keyword evidence="8 10" id="KW-0456">Lyase</keyword>
<evidence type="ECO:0000259" key="11">
    <source>
        <dbReference type="PROSITE" id="PS51144"/>
    </source>
</evidence>
<sequence>MSRFLNCCCAIFAAFLVATPALAEDQPAWSYDGATGPANWASLSPEFGTCDGSQQSPVALQSTTAVGADVPTAFLDLQQFEPVVVNDGHKIKVTTGGEGGLVTYQGNDYQLQEFHFHHQSEHVVDGRSYPLEAHFVLNSAAGDMFVLGVLFGEAEANATLQTILDKAPATPGKARLDAYIDPNDLLPVDTRFFRYKGSLTTPPCGENVTWHVYKETLSASKAQIDAFSRLYRDNHRPPQPLNRRYVLEGE</sequence>
<accession>A0A845MIS1</accession>
<dbReference type="EMBL" id="WTVA01000015">
    <property type="protein sequence ID" value="MZR23502.1"/>
    <property type="molecule type" value="Genomic_DNA"/>
</dbReference>
<comment type="catalytic activity">
    <reaction evidence="9 10">
        <text>hydrogencarbonate + H(+) = CO2 + H2O</text>
        <dbReference type="Rhea" id="RHEA:10748"/>
        <dbReference type="ChEBI" id="CHEBI:15377"/>
        <dbReference type="ChEBI" id="CHEBI:15378"/>
        <dbReference type="ChEBI" id="CHEBI:16526"/>
        <dbReference type="ChEBI" id="CHEBI:17544"/>
        <dbReference type="EC" id="4.2.1.1"/>
    </reaction>
</comment>
<evidence type="ECO:0000256" key="4">
    <source>
        <dbReference type="ARBA" id="ARBA00012925"/>
    </source>
</evidence>
<evidence type="ECO:0000313" key="13">
    <source>
        <dbReference type="Proteomes" id="UP000445696"/>
    </source>
</evidence>
<dbReference type="InterPro" id="IPR023561">
    <property type="entry name" value="Carbonic_anhydrase_a-class"/>
</dbReference>
<dbReference type="CDD" id="cd03124">
    <property type="entry name" value="alpha_CA_prokaryotic_like"/>
    <property type="match status" value="1"/>
</dbReference>
<dbReference type="InterPro" id="IPR041891">
    <property type="entry name" value="Alpha_CA_prokaryot-like"/>
</dbReference>
<dbReference type="SUPFAM" id="SSF51069">
    <property type="entry name" value="Carbonic anhydrase"/>
    <property type="match status" value="1"/>
</dbReference>
<feature type="signal peptide" evidence="10">
    <location>
        <begin position="1"/>
        <end position="23"/>
    </location>
</feature>
<keyword evidence="7 10" id="KW-0862">Zinc</keyword>
<evidence type="ECO:0000256" key="6">
    <source>
        <dbReference type="ARBA" id="ARBA00022723"/>
    </source>
</evidence>
<dbReference type="GO" id="GO:0008270">
    <property type="term" value="F:zinc ion binding"/>
    <property type="evidence" value="ECO:0007669"/>
    <property type="project" value="UniProtKB-UniRule"/>
</dbReference>
<dbReference type="SMART" id="SM01057">
    <property type="entry name" value="Carb_anhydrase"/>
    <property type="match status" value="1"/>
</dbReference>
<comment type="caution">
    <text evidence="12">The sequence shown here is derived from an EMBL/GenBank/DDBJ whole genome shotgun (WGS) entry which is preliminary data.</text>
</comment>
<evidence type="ECO:0000256" key="10">
    <source>
        <dbReference type="RuleBase" id="RU367011"/>
    </source>
</evidence>
<reference evidence="12 13" key="1">
    <citation type="journal article" date="2014" name="Int. J. Syst. Evol. Microbiol.">
        <title>Sneathiella chungangensis sp. nov., isolated from a marine sand, and emended description of the genus Sneathiella.</title>
        <authorList>
            <person name="Siamphan C."/>
            <person name="Kim H."/>
            <person name="Lee J.S."/>
            <person name="Kim W."/>
        </authorList>
    </citation>
    <scope>NUCLEOTIDE SEQUENCE [LARGE SCALE GENOMIC DNA]</scope>
    <source>
        <strain evidence="12 13">KCTC 32476</strain>
    </source>
</reference>
<keyword evidence="6 10" id="KW-0479">Metal-binding</keyword>
<dbReference type="GO" id="GO:0004089">
    <property type="term" value="F:carbonate dehydratase activity"/>
    <property type="evidence" value="ECO:0007669"/>
    <property type="project" value="UniProtKB-UniRule"/>
</dbReference>
<keyword evidence="13" id="KW-1185">Reference proteome</keyword>
<comment type="function">
    <text evidence="2 10">Reversible hydration of carbon dioxide.</text>
</comment>
<evidence type="ECO:0000256" key="1">
    <source>
        <dbReference type="ARBA" id="ARBA00001947"/>
    </source>
</evidence>
<dbReference type="InterPro" id="IPR001148">
    <property type="entry name" value="CA_dom"/>
</dbReference>
<keyword evidence="10" id="KW-0732">Signal</keyword>
<evidence type="ECO:0000256" key="2">
    <source>
        <dbReference type="ARBA" id="ARBA00002904"/>
    </source>
</evidence>
<comment type="similarity">
    <text evidence="3 10">Belongs to the alpha-carbonic anhydrase family.</text>
</comment>
<protein>
    <recommendedName>
        <fullName evidence="5 10">Carbonic anhydrase</fullName>
        <ecNumber evidence="4 10">4.2.1.1</ecNumber>
    </recommendedName>
</protein>
<dbReference type="InterPro" id="IPR036398">
    <property type="entry name" value="CA_dom_sf"/>
</dbReference>
<dbReference type="Proteomes" id="UP000445696">
    <property type="component" value="Unassembled WGS sequence"/>
</dbReference>